<reference evidence="2 3" key="1">
    <citation type="submission" date="2015-12" db="EMBL/GenBank/DDBJ databases">
        <title>The genome of Folsomia candida.</title>
        <authorList>
            <person name="Faddeeva A."/>
            <person name="Derks M.F."/>
            <person name="Anvar Y."/>
            <person name="Smit S."/>
            <person name="Van Straalen N."/>
            <person name="Roelofs D."/>
        </authorList>
    </citation>
    <scope>NUCLEOTIDE SEQUENCE [LARGE SCALE GENOMIC DNA]</scope>
    <source>
        <strain evidence="2 3">VU population</strain>
        <tissue evidence="2">Whole body</tissue>
    </source>
</reference>
<feature type="transmembrane region" description="Helical" evidence="1">
    <location>
        <begin position="131"/>
        <end position="154"/>
    </location>
</feature>
<protein>
    <submittedName>
        <fullName evidence="2">Uncharacterized protein</fullName>
    </submittedName>
</protein>
<evidence type="ECO:0000313" key="2">
    <source>
        <dbReference type="EMBL" id="OXA47788.1"/>
    </source>
</evidence>
<gene>
    <name evidence="2" type="ORF">Fcan01_16960</name>
</gene>
<comment type="caution">
    <text evidence="2">The sequence shown here is derived from an EMBL/GenBank/DDBJ whole genome shotgun (WGS) entry which is preliminary data.</text>
</comment>
<accession>A0A226DRZ2</accession>
<keyword evidence="1" id="KW-0812">Transmembrane</keyword>
<keyword evidence="1" id="KW-0472">Membrane</keyword>
<evidence type="ECO:0000256" key="1">
    <source>
        <dbReference type="SAM" id="Phobius"/>
    </source>
</evidence>
<dbReference type="Proteomes" id="UP000198287">
    <property type="component" value="Unassembled WGS sequence"/>
</dbReference>
<keyword evidence="3" id="KW-1185">Reference proteome</keyword>
<proteinExistence type="predicted"/>
<keyword evidence="1" id="KW-1133">Transmembrane helix</keyword>
<name>A0A226DRZ2_FOLCA</name>
<sequence>MLSITFLPHLKQHVRLARLICCLPFEWGPYTDNLIPLKGKLHRVLVRGQMMLQLVHTICQLIFTAGSTRSTNTKMQTMVFTSIYVTGHFLRWNWQLDTVAMELLNSFINFERKFFHGHHFKKSIMDLLMSLVLPIVIFSCFTIPIFTTCLLLAFPCQPPFIGSMLPSCAEGGDGIQNKWMKLLIAIFEGYMFYQVTVSGAFFITQVMIAGCLSLWNYVNILKQWTQTHSCKKGALLQAYKYFRVLEMLNNNCIRARMFPVGTIGFPAVQFFSGYVCIKFHSTMSIFAVGVFFLLYCDGVILTTATFTTAAHVYINSRELLKRWKSGWGTRRNSELRKTLRAFGPLRVRCGTNFVDNSTPLVIQDMCTRQTVSTLIISKE</sequence>
<organism evidence="2 3">
    <name type="scientific">Folsomia candida</name>
    <name type="common">Springtail</name>
    <dbReference type="NCBI Taxonomy" id="158441"/>
    <lineage>
        <taxon>Eukaryota</taxon>
        <taxon>Metazoa</taxon>
        <taxon>Ecdysozoa</taxon>
        <taxon>Arthropoda</taxon>
        <taxon>Hexapoda</taxon>
        <taxon>Collembola</taxon>
        <taxon>Entomobryomorpha</taxon>
        <taxon>Isotomoidea</taxon>
        <taxon>Isotomidae</taxon>
        <taxon>Proisotominae</taxon>
        <taxon>Folsomia</taxon>
    </lineage>
</organism>
<feature type="transmembrane region" description="Helical" evidence="1">
    <location>
        <begin position="190"/>
        <end position="215"/>
    </location>
</feature>
<evidence type="ECO:0000313" key="3">
    <source>
        <dbReference type="Proteomes" id="UP000198287"/>
    </source>
</evidence>
<dbReference type="EMBL" id="LNIX01000012">
    <property type="protein sequence ID" value="OXA47788.1"/>
    <property type="molecule type" value="Genomic_DNA"/>
</dbReference>
<feature type="transmembrane region" description="Helical" evidence="1">
    <location>
        <begin position="257"/>
        <end position="277"/>
    </location>
</feature>
<feature type="transmembrane region" description="Helical" evidence="1">
    <location>
        <begin position="283"/>
        <end position="314"/>
    </location>
</feature>
<dbReference type="AlphaFoldDB" id="A0A226DRZ2"/>